<reference evidence="1" key="1">
    <citation type="submission" date="2022-07" db="EMBL/GenBank/DDBJ databases">
        <title>Phylogenomic reconstructions and comparative analyses of Kickxellomycotina fungi.</title>
        <authorList>
            <person name="Reynolds N.K."/>
            <person name="Stajich J.E."/>
            <person name="Barry K."/>
            <person name="Grigoriev I.V."/>
            <person name="Crous P."/>
            <person name="Smith M.E."/>
        </authorList>
    </citation>
    <scope>NUCLEOTIDE SEQUENCE</scope>
    <source>
        <strain evidence="1">RSA 567</strain>
    </source>
</reference>
<comment type="caution">
    <text evidence="1">The sequence shown here is derived from an EMBL/GenBank/DDBJ whole genome shotgun (WGS) entry which is preliminary data.</text>
</comment>
<gene>
    <name evidence="1" type="ORF">H4R34_004712</name>
</gene>
<keyword evidence="2" id="KW-1185">Reference proteome</keyword>
<evidence type="ECO:0008006" key="3">
    <source>
        <dbReference type="Google" id="ProtNLM"/>
    </source>
</evidence>
<sequence length="203" mass="22677">MATTNCYDRILTAAHSLGLDAQTKQDDLEPADYNHLSQPHLRLIQDTRALTDLLQNLLTTHQELCHQTQALDGIRDHHRLYPLQNHDWIADIVAQLAQFTHHMASLQEHQATLLAELKQPHSGDHVLLPLEYHHDLVGAITPMLDTVRYLHRRIGTITSLPSHTVDITQLQAIATTIASTLVTCSQYADGLEDLGQALTASTK</sequence>
<evidence type="ECO:0000313" key="1">
    <source>
        <dbReference type="EMBL" id="KAJ1974459.1"/>
    </source>
</evidence>
<dbReference type="AlphaFoldDB" id="A0A9W8B212"/>
<organism evidence="1 2">
    <name type="scientific">Dimargaris verticillata</name>
    <dbReference type="NCBI Taxonomy" id="2761393"/>
    <lineage>
        <taxon>Eukaryota</taxon>
        <taxon>Fungi</taxon>
        <taxon>Fungi incertae sedis</taxon>
        <taxon>Zoopagomycota</taxon>
        <taxon>Kickxellomycotina</taxon>
        <taxon>Dimargaritomycetes</taxon>
        <taxon>Dimargaritales</taxon>
        <taxon>Dimargaritaceae</taxon>
        <taxon>Dimargaris</taxon>
    </lineage>
</organism>
<dbReference type="EMBL" id="JANBQB010000651">
    <property type="protein sequence ID" value="KAJ1974459.1"/>
    <property type="molecule type" value="Genomic_DNA"/>
</dbReference>
<accession>A0A9W8B212</accession>
<protein>
    <recommendedName>
        <fullName evidence="3">HAUS augmin-like complex subunit 2</fullName>
    </recommendedName>
</protein>
<name>A0A9W8B212_9FUNG</name>
<dbReference type="OrthoDB" id="2436605at2759"/>
<proteinExistence type="predicted"/>
<dbReference type="Proteomes" id="UP001151582">
    <property type="component" value="Unassembled WGS sequence"/>
</dbReference>
<evidence type="ECO:0000313" key="2">
    <source>
        <dbReference type="Proteomes" id="UP001151582"/>
    </source>
</evidence>
<feature type="non-terminal residue" evidence="1">
    <location>
        <position position="203"/>
    </location>
</feature>